<dbReference type="Pfam" id="PF01810">
    <property type="entry name" value="LysE"/>
    <property type="match status" value="1"/>
</dbReference>
<gene>
    <name evidence="7" type="ORF">BKE38_18170</name>
</gene>
<organism evidence="7 8">
    <name type="scientific">Teichococcus deserti</name>
    <dbReference type="NCBI Taxonomy" id="1817963"/>
    <lineage>
        <taxon>Bacteria</taxon>
        <taxon>Pseudomonadati</taxon>
        <taxon>Pseudomonadota</taxon>
        <taxon>Alphaproteobacteria</taxon>
        <taxon>Acetobacterales</taxon>
        <taxon>Roseomonadaceae</taxon>
        <taxon>Roseomonas</taxon>
    </lineage>
</organism>
<keyword evidence="4 6" id="KW-1133">Transmembrane helix</keyword>
<evidence type="ECO:0000256" key="5">
    <source>
        <dbReference type="ARBA" id="ARBA00023136"/>
    </source>
</evidence>
<protein>
    <submittedName>
        <fullName evidence="7">Amino acid transporter</fullName>
    </submittedName>
</protein>
<dbReference type="InterPro" id="IPR001123">
    <property type="entry name" value="LeuE-type"/>
</dbReference>
<dbReference type="GO" id="GO:0005886">
    <property type="term" value="C:plasma membrane"/>
    <property type="evidence" value="ECO:0007669"/>
    <property type="project" value="UniProtKB-SubCell"/>
</dbReference>
<evidence type="ECO:0000256" key="6">
    <source>
        <dbReference type="SAM" id="Phobius"/>
    </source>
</evidence>
<keyword evidence="5 6" id="KW-0472">Membrane</keyword>
<dbReference type="Proteomes" id="UP000188879">
    <property type="component" value="Unassembled WGS sequence"/>
</dbReference>
<feature type="transmembrane region" description="Helical" evidence="6">
    <location>
        <begin position="151"/>
        <end position="171"/>
    </location>
</feature>
<evidence type="ECO:0000256" key="3">
    <source>
        <dbReference type="ARBA" id="ARBA00022692"/>
    </source>
</evidence>
<comment type="subcellular location">
    <subcellularLocation>
        <location evidence="1">Cell membrane</location>
        <topology evidence="1">Multi-pass membrane protein</topology>
    </subcellularLocation>
</comment>
<dbReference type="PANTHER" id="PTHR30086">
    <property type="entry name" value="ARGININE EXPORTER PROTEIN ARGO"/>
    <property type="match status" value="1"/>
</dbReference>
<keyword evidence="2" id="KW-1003">Cell membrane</keyword>
<accession>A0A1V2GYY9</accession>
<evidence type="ECO:0000313" key="7">
    <source>
        <dbReference type="EMBL" id="ONG50449.1"/>
    </source>
</evidence>
<feature type="transmembrane region" description="Helical" evidence="6">
    <location>
        <begin position="72"/>
        <end position="91"/>
    </location>
</feature>
<dbReference type="RefSeq" id="WP_076958732.1">
    <property type="nucleotide sequence ID" value="NZ_MLCO01000188.1"/>
</dbReference>
<dbReference type="EMBL" id="MLCO01000188">
    <property type="protein sequence ID" value="ONG50449.1"/>
    <property type="molecule type" value="Genomic_DNA"/>
</dbReference>
<evidence type="ECO:0000256" key="2">
    <source>
        <dbReference type="ARBA" id="ARBA00022475"/>
    </source>
</evidence>
<evidence type="ECO:0000256" key="1">
    <source>
        <dbReference type="ARBA" id="ARBA00004651"/>
    </source>
</evidence>
<dbReference type="PANTHER" id="PTHR30086:SF20">
    <property type="entry name" value="ARGININE EXPORTER PROTEIN ARGO-RELATED"/>
    <property type="match status" value="1"/>
</dbReference>
<feature type="transmembrane region" description="Helical" evidence="6">
    <location>
        <begin position="103"/>
        <end position="122"/>
    </location>
</feature>
<dbReference type="GO" id="GO:0015171">
    <property type="term" value="F:amino acid transmembrane transporter activity"/>
    <property type="evidence" value="ECO:0007669"/>
    <property type="project" value="TreeGrafter"/>
</dbReference>
<feature type="transmembrane region" description="Helical" evidence="6">
    <location>
        <begin position="6"/>
        <end position="30"/>
    </location>
</feature>
<feature type="transmembrane region" description="Helical" evidence="6">
    <location>
        <begin position="42"/>
        <end position="66"/>
    </location>
</feature>
<dbReference type="AlphaFoldDB" id="A0A1V2GYY9"/>
<reference evidence="7 8" key="1">
    <citation type="submission" date="2016-10" db="EMBL/GenBank/DDBJ databases">
        <title>Draft Genome sequence of Roseomonas sp. strain M3.</title>
        <authorList>
            <person name="Subhash Y."/>
            <person name="Lee S."/>
        </authorList>
    </citation>
    <scope>NUCLEOTIDE SEQUENCE [LARGE SCALE GENOMIC DNA]</scope>
    <source>
        <strain evidence="7 8">M3</strain>
    </source>
</reference>
<keyword evidence="3 6" id="KW-0812">Transmembrane</keyword>
<dbReference type="OrthoDB" id="5638726at2"/>
<evidence type="ECO:0000313" key="8">
    <source>
        <dbReference type="Proteomes" id="UP000188879"/>
    </source>
</evidence>
<feature type="transmembrane region" description="Helical" evidence="6">
    <location>
        <begin position="128"/>
        <end position="146"/>
    </location>
</feature>
<name>A0A1V2GYY9_9PROT</name>
<comment type="caution">
    <text evidence="7">The sequence shown here is derived from an EMBL/GenBank/DDBJ whole genome shotgun (WGS) entry which is preliminary data.</text>
</comment>
<feature type="transmembrane region" description="Helical" evidence="6">
    <location>
        <begin position="183"/>
        <end position="206"/>
    </location>
</feature>
<proteinExistence type="predicted"/>
<sequence length="216" mass="21724">MTTLPASAFLGGFALTFSLIVSLGAQNLFLLRQGLRREHVGAVVAFCILADILLMAAGVAGIGRLLQAVPGLAAWLTLGGAAFLAWYGYGAAQRAWRGGAGAAAARAAGTPLAATLLQAAAITLLNPHVYLDTVLLVGVAGSALAAEARPLFLAGAGSASLIWFAGLGYGARLLAPLFARPGAWRVLDGAVAAVMLLLAIGLLASLRGSLGIGQQP</sequence>
<keyword evidence="8" id="KW-1185">Reference proteome</keyword>
<evidence type="ECO:0000256" key="4">
    <source>
        <dbReference type="ARBA" id="ARBA00022989"/>
    </source>
</evidence>